<evidence type="ECO:0000256" key="1">
    <source>
        <dbReference type="ARBA" id="ARBA00022723"/>
    </source>
</evidence>
<keyword evidence="1 5" id="KW-0479">Metal-binding</keyword>
<feature type="domain" description="LIM zinc-binding" evidence="6">
    <location>
        <begin position="52"/>
        <end position="113"/>
    </location>
</feature>
<dbReference type="Gene3D" id="2.10.110.10">
    <property type="entry name" value="Cysteine Rich Protein"/>
    <property type="match status" value="1"/>
</dbReference>
<evidence type="ECO:0000313" key="8">
    <source>
        <dbReference type="RefSeq" id="XP_018015279.1"/>
    </source>
</evidence>
<dbReference type="SMART" id="SM00132">
    <property type="entry name" value="LIM"/>
    <property type="match status" value="1"/>
</dbReference>
<dbReference type="PANTHER" id="PTHR46074:SF5">
    <property type="entry name" value="LIM DOMAIN-CONTAINING PROTEIN C"/>
    <property type="match status" value="1"/>
</dbReference>
<dbReference type="FunFam" id="2.10.110.10:FF:000025">
    <property type="entry name" value="Cysteine-rich protein 2"/>
    <property type="match status" value="1"/>
</dbReference>
<dbReference type="GO" id="GO:0046872">
    <property type="term" value="F:metal ion binding"/>
    <property type="evidence" value="ECO:0007669"/>
    <property type="project" value="UniProtKB-KW"/>
</dbReference>
<keyword evidence="3 5" id="KW-0862">Zinc</keyword>
<evidence type="ECO:0000259" key="6">
    <source>
        <dbReference type="PROSITE" id="PS50023"/>
    </source>
</evidence>
<gene>
    <name evidence="8" type="primary">LOC108672166</name>
</gene>
<keyword evidence="7" id="KW-1185">Reference proteome</keyword>
<dbReference type="PROSITE" id="PS00478">
    <property type="entry name" value="LIM_DOMAIN_1"/>
    <property type="match status" value="1"/>
</dbReference>
<accession>A0A8B7NNK1</accession>
<evidence type="ECO:0000256" key="4">
    <source>
        <dbReference type="ARBA" id="ARBA00023038"/>
    </source>
</evidence>
<evidence type="ECO:0000256" key="5">
    <source>
        <dbReference type="PROSITE-ProRule" id="PRU00125"/>
    </source>
</evidence>
<dbReference type="AlphaFoldDB" id="A0A8B7NNK1"/>
<dbReference type="Pfam" id="PF00412">
    <property type="entry name" value="LIM"/>
    <property type="match status" value="1"/>
</dbReference>
<evidence type="ECO:0000313" key="7">
    <source>
        <dbReference type="Proteomes" id="UP000694843"/>
    </source>
</evidence>
<reference evidence="8" key="1">
    <citation type="submission" date="2025-08" db="UniProtKB">
        <authorList>
            <consortium name="RefSeq"/>
        </authorList>
    </citation>
    <scope>IDENTIFICATION</scope>
    <source>
        <tissue evidence="8">Whole organism</tissue>
    </source>
</reference>
<dbReference type="RefSeq" id="XP_018015279.1">
    <property type="nucleotide sequence ID" value="XM_018159790.2"/>
</dbReference>
<evidence type="ECO:0000256" key="2">
    <source>
        <dbReference type="ARBA" id="ARBA00022737"/>
    </source>
</evidence>
<proteinExistence type="predicted"/>
<sequence>MVFFFSSICPRLPGTELSVEPTDDHDAWVQLSRGTEEKFGQYCSTARIIIMVNCPACEKPVYFAERKTSLGKDWHGFCLKCAHCKKTLNPGAHAEHEGKPYCNTPCYGTLFGPGGYGRGGTQSFKYDQPK</sequence>
<dbReference type="InterPro" id="IPR001781">
    <property type="entry name" value="Znf_LIM"/>
</dbReference>
<protein>
    <submittedName>
        <fullName evidence="8">Cysteine-rich protein 1 isoform X1</fullName>
    </submittedName>
</protein>
<dbReference type="Proteomes" id="UP000694843">
    <property type="component" value="Unplaced"/>
</dbReference>
<organism evidence="7 8">
    <name type="scientific">Hyalella azteca</name>
    <name type="common">Amphipod</name>
    <dbReference type="NCBI Taxonomy" id="294128"/>
    <lineage>
        <taxon>Eukaryota</taxon>
        <taxon>Metazoa</taxon>
        <taxon>Ecdysozoa</taxon>
        <taxon>Arthropoda</taxon>
        <taxon>Crustacea</taxon>
        <taxon>Multicrustacea</taxon>
        <taxon>Malacostraca</taxon>
        <taxon>Eumalacostraca</taxon>
        <taxon>Peracarida</taxon>
        <taxon>Amphipoda</taxon>
        <taxon>Senticaudata</taxon>
        <taxon>Talitrida</taxon>
        <taxon>Talitroidea</taxon>
        <taxon>Hyalellidae</taxon>
        <taxon>Hyalella</taxon>
    </lineage>
</organism>
<dbReference type="SUPFAM" id="SSF57716">
    <property type="entry name" value="Glucocorticoid receptor-like (DNA-binding domain)"/>
    <property type="match status" value="2"/>
</dbReference>
<dbReference type="GeneID" id="108672166"/>
<dbReference type="OrthoDB" id="25654at2759"/>
<dbReference type="KEGG" id="hazt:108672166"/>
<keyword evidence="4 5" id="KW-0440">LIM domain</keyword>
<dbReference type="CDD" id="cd09401">
    <property type="entry name" value="LIM_TLP_like"/>
    <property type="match status" value="1"/>
</dbReference>
<evidence type="ECO:0000256" key="3">
    <source>
        <dbReference type="ARBA" id="ARBA00022833"/>
    </source>
</evidence>
<keyword evidence="2" id="KW-0677">Repeat</keyword>
<dbReference type="PROSITE" id="PS50023">
    <property type="entry name" value="LIM_DOMAIN_2"/>
    <property type="match status" value="1"/>
</dbReference>
<name>A0A8B7NNK1_HYAAZ</name>
<dbReference type="PANTHER" id="PTHR46074">
    <property type="entry name" value="CYSTEINE-RICH PROTEIN CRIP FAMILY MEMBER"/>
    <property type="match status" value="1"/>
</dbReference>